<keyword evidence="3" id="KW-1185">Reference proteome</keyword>
<evidence type="ECO:0000313" key="2">
    <source>
        <dbReference type="EMBL" id="KZV32800.1"/>
    </source>
</evidence>
<protein>
    <submittedName>
        <fullName evidence="2">Endopeptidase inhibitor</fullName>
    </submittedName>
</protein>
<dbReference type="Proteomes" id="UP000250235">
    <property type="component" value="Unassembled WGS sequence"/>
</dbReference>
<dbReference type="Gene3D" id="2.80.10.50">
    <property type="match status" value="1"/>
</dbReference>
<dbReference type="PANTHER" id="PTHR33107">
    <property type="entry name" value="KUNITZ TRYPSIN INHIBITOR 2"/>
    <property type="match status" value="1"/>
</dbReference>
<dbReference type="InterPro" id="IPR011065">
    <property type="entry name" value="Kunitz_inhibitor_STI-like_sf"/>
</dbReference>
<sequence>DLNIILERPIGCARPLSGVFQVTEADKATGLRHITVDGVEGNPGCGTFTSWFQIQTADSYSYSYQLAFCPSVCDLVNVTCRYVGVDRNAQSGMPRFVLSDTPHLVRFHKPCRSNKL</sequence>
<accession>A0A2Z7BEY4</accession>
<dbReference type="PANTHER" id="PTHR33107:SF5">
    <property type="entry name" value="KUNITZ TRYPSIN INHIBITOR 5"/>
    <property type="match status" value="1"/>
</dbReference>
<dbReference type="EMBL" id="KV006349">
    <property type="protein sequence ID" value="KZV32800.1"/>
    <property type="molecule type" value="Genomic_DNA"/>
</dbReference>
<comment type="similarity">
    <text evidence="1">Belongs to the protease inhibitor I3 (leguminous Kunitz-type inhibitor) family.</text>
</comment>
<gene>
    <name evidence="2" type="ORF">F511_23712</name>
</gene>
<organism evidence="2 3">
    <name type="scientific">Dorcoceras hygrometricum</name>
    <dbReference type="NCBI Taxonomy" id="472368"/>
    <lineage>
        <taxon>Eukaryota</taxon>
        <taxon>Viridiplantae</taxon>
        <taxon>Streptophyta</taxon>
        <taxon>Embryophyta</taxon>
        <taxon>Tracheophyta</taxon>
        <taxon>Spermatophyta</taxon>
        <taxon>Magnoliopsida</taxon>
        <taxon>eudicotyledons</taxon>
        <taxon>Gunneridae</taxon>
        <taxon>Pentapetalae</taxon>
        <taxon>asterids</taxon>
        <taxon>lamiids</taxon>
        <taxon>Lamiales</taxon>
        <taxon>Gesneriaceae</taxon>
        <taxon>Didymocarpoideae</taxon>
        <taxon>Trichosporeae</taxon>
        <taxon>Loxocarpinae</taxon>
        <taxon>Dorcoceras</taxon>
    </lineage>
</organism>
<dbReference type="SUPFAM" id="SSF50386">
    <property type="entry name" value="STI-like"/>
    <property type="match status" value="1"/>
</dbReference>
<dbReference type="OrthoDB" id="961994at2759"/>
<dbReference type="Pfam" id="PF00197">
    <property type="entry name" value="Kunitz_legume"/>
    <property type="match status" value="1"/>
</dbReference>
<proteinExistence type="inferred from homology"/>
<dbReference type="GO" id="GO:0004866">
    <property type="term" value="F:endopeptidase inhibitor activity"/>
    <property type="evidence" value="ECO:0007669"/>
    <property type="project" value="InterPro"/>
</dbReference>
<reference evidence="2 3" key="1">
    <citation type="journal article" date="2015" name="Proc. Natl. Acad. Sci. U.S.A.">
        <title>The resurrection genome of Boea hygrometrica: A blueprint for survival of dehydration.</title>
        <authorList>
            <person name="Xiao L."/>
            <person name="Yang G."/>
            <person name="Zhang L."/>
            <person name="Yang X."/>
            <person name="Zhao S."/>
            <person name="Ji Z."/>
            <person name="Zhou Q."/>
            <person name="Hu M."/>
            <person name="Wang Y."/>
            <person name="Chen M."/>
            <person name="Xu Y."/>
            <person name="Jin H."/>
            <person name="Xiao X."/>
            <person name="Hu G."/>
            <person name="Bao F."/>
            <person name="Hu Y."/>
            <person name="Wan P."/>
            <person name="Li L."/>
            <person name="Deng X."/>
            <person name="Kuang T."/>
            <person name="Xiang C."/>
            <person name="Zhu J.K."/>
            <person name="Oliver M.J."/>
            <person name="He Y."/>
        </authorList>
    </citation>
    <scope>NUCLEOTIDE SEQUENCE [LARGE SCALE GENOMIC DNA]</scope>
    <source>
        <strain evidence="3">cv. XS01</strain>
    </source>
</reference>
<evidence type="ECO:0000313" key="3">
    <source>
        <dbReference type="Proteomes" id="UP000250235"/>
    </source>
</evidence>
<feature type="non-terminal residue" evidence="2">
    <location>
        <position position="1"/>
    </location>
</feature>
<dbReference type="InterPro" id="IPR002160">
    <property type="entry name" value="Prot_inh_Kunz-lg"/>
</dbReference>
<evidence type="ECO:0000256" key="1">
    <source>
        <dbReference type="ARBA" id="ARBA00005440"/>
    </source>
</evidence>
<name>A0A2Z7BEY4_9LAMI</name>
<dbReference type="AlphaFoldDB" id="A0A2Z7BEY4"/>